<evidence type="ECO:0000313" key="1">
    <source>
        <dbReference type="EMBL" id="GIX67677.1"/>
    </source>
</evidence>
<dbReference type="AlphaFoldDB" id="A0AAV4M7C7"/>
<dbReference type="EMBL" id="BPLQ01000103">
    <property type="protein sequence ID" value="GIX67677.1"/>
    <property type="molecule type" value="Genomic_DNA"/>
</dbReference>
<evidence type="ECO:0000313" key="2">
    <source>
        <dbReference type="Proteomes" id="UP001054837"/>
    </source>
</evidence>
<dbReference type="Proteomes" id="UP001054837">
    <property type="component" value="Unassembled WGS sequence"/>
</dbReference>
<reference evidence="1 2" key="1">
    <citation type="submission" date="2021-06" db="EMBL/GenBank/DDBJ databases">
        <title>Caerostris darwini draft genome.</title>
        <authorList>
            <person name="Kono N."/>
            <person name="Arakawa K."/>
        </authorList>
    </citation>
    <scope>NUCLEOTIDE SEQUENCE [LARGE SCALE GENOMIC DNA]</scope>
</reference>
<protein>
    <submittedName>
        <fullName evidence="1">Uncharacterized protein</fullName>
    </submittedName>
</protein>
<keyword evidence="2" id="KW-1185">Reference proteome</keyword>
<sequence>MIPLRRAIQSKRQLRRLLRPGLLVTKWRTKNAHYLLLQETFNGQKKKVTDRSAALDIVGGLVHWAEDKMCRWGTICIHGTPPVSSDKM</sequence>
<gene>
    <name evidence="1" type="ORF">CDAR_461621</name>
</gene>
<organism evidence="1 2">
    <name type="scientific">Caerostris darwini</name>
    <dbReference type="NCBI Taxonomy" id="1538125"/>
    <lineage>
        <taxon>Eukaryota</taxon>
        <taxon>Metazoa</taxon>
        <taxon>Ecdysozoa</taxon>
        <taxon>Arthropoda</taxon>
        <taxon>Chelicerata</taxon>
        <taxon>Arachnida</taxon>
        <taxon>Araneae</taxon>
        <taxon>Araneomorphae</taxon>
        <taxon>Entelegynae</taxon>
        <taxon>Araneoidea</taxon>
        <taxon>Araneidae</taxon>
        <taxon>Caerostris</taxon>
    </lineage>
</organism>
<name>A0AAV4M7C7_9ARAC</name>
<proteinExistence type="predicted"/>
<accession>A0AAV4M7C7</accession>
<comment type="caution">
    <text evidence="1">The sequence shown here is derived from an EMBL/GenBank/DDBJ whole genome shotgun (WGS) entry which is preliminary data.</text>
</comment>